<evidence type="ECO:0000313" key="2">
    <source>
        <dbReference type="WBParaSite" id="PS1159_v2.g288.t1"/>
    </source>
</evidence>
<sequence>MKLFSKIFFFCFFVVFSLEFLDAAKDFVILDGNIHDGLLSSDGSVQSTQKYKDITLVGYGRINLTLDDGELIFEVCPNFNCAAKPTQSPPNDNSAEASSFPDWCYIIIGIAAIIGCNAFYKKSSKRASQKPDETKPNPTVSKSDIAADIETPTKKEDDLEAAKVEPTQMPKKDEKKKPTQEPTTAEEIPAPTVEQQEPPTLVPKKKQKKKKTKTIEPTTEKVPAPTITHNNVSRNYPDVQRQVLLSEIKLLCLPVNRMIAKMNTFAHESEQKLAAVGCKFDAHHRMISVSKGARRFLKAKTTDATTAYFAFGAECDHIITDDPEYIEKVSIPILYVIALQPRFSEASRRKACEIMRSKLVIVLGYFEAAERAKMPFPINIVEDAYCRDPKYFYDPAEIKTDSASDEKKKQIGHEERK</sequence>
<name>A0AC35G9H7_9BILA</name>
<dbReference type="Proteomes" id="UP000887580">
    <property type="component" value="Unplaced"/>
</dbReference>
<organism evidence="1 2">
    <name type="scientific">Panagrolaimus sp. PS1159</name>
    <dbReference type="NCBI Taxonomy" id="55785"/>
    <lineage>
        <taxon>Eukaryota</taxon>
        <taxon>Metazoa</taxon>
        <taxon>Ecdysozoa</taxon>
        <taxon>Nematoda</taxon>
        <taxon>Chromadorea</taxon>
        <taxon>Rhabditida</taxon>
        <taxon>Tylenchina</taxon>
        <taxon>Panagrolaimomorpha</taxon>
        <taxon>Panagrolaimoidea</taxon>
        <taxon>Panagrolaimidae</taxon>
        <taxon>Panagrolaimus</taxon>
    </lineage>
</organism>
<evidence type="ECO:0000313" key="1">
    <source>
        <dbReference type="Proteomes" id="UP000887580"/>
    </source>
</evidence>
<reference evidence="2" key="1">
    <citation type="submission" date="2022-11" db="UniProtKB">
        <authorList>
            <consortium name="WormBaseParasite"/>
        </authorList>
    </citation>
    <scope>IDENTIFICATION</scope>
</reference>
<protein>
    <submittedName>
        <fullName evidence="2">Uncharacterized protein</fullName>
    </submittedName>
</protein>
<accession>A0AC35G9H7</accession>
<proteinExistence type="predicted"/>
<dbReference type="WBParaSite" id="PS1159_v2.g288.t1">
    <property type="protein sequence ID" value="PS1159_v2.g288.t1"/>
    <property type="gene ID" value="PS1159_v2.g288"/>
</dbReference>